<evidence type="ECO:0000313" key="1">
    <source>
        <dbReference type="EMBL" id="MFC4355309.1"/>
    </source>
</evidence>
<gene>
    <name evidence="1" type="ORF">ACFO0S_09645</name>
</gene>
<dbReference type="Proteomes" id="UP001595733">
    <property type="component" value="Unassembled WGS sequence"/>
</dbReference>
<comment type="caution">
    <text evidence="1">The sequence shown here is derived from an EMBL/GenBank/DDBJ whole genome shotgun (WGS) entry which is preliminary data.</text>
</comment>
<reference evidence="2" key="1">
    <citation type="journal article" date="2019" name="Int. J. Syst. Evol. Microbiol.">
        <title>The Global Catalogue of Microorganisms (GCM) 10K type strain sequencing project: providing services to taxonomists for standard genome sequencing and annotation.</title>
        <authorList>
            <consortium name="The Broad Institute Genomics Platform"/>
            <consortium name="The Broad Institute Genome Sequencing Center for Infectious Disease"/>
            <person name="Wu L."/>
            <person name="Ma J."/>
        </authorList>
    </citation>
    <scope>NUCLEOTIDE SEQUENCE [LARGE SCALE GENOMIC DNA]</scope>
    <source>
        <strain evidence="2">CCUG 50353</strain>
    </source>
</reference>
<protein>
    <submittedName>
        <fullName evidence="1">DUF6838 family protein</fullName>
    </submittedName>
</protein>
<evidence type="ECO:0000313" key="2">
    <source>
        <dbReference type="Proteomes" id="UP001595733"/>
    </source>
</evidence>
<dbReference type="EMBL" id="JBHSEF010000023">
    <property type="protein sequence ID" value="MFC4355309.1"/>
    <property type="molecule type" value="Genomic_DNA"/>
</dbReference>
<dbReference type="Pfam" id="PF20765">
    <property type="entry name" value="Phage_tail_terminator_8"/>
    <property type="match status" value="1"/>
</dbReference>
<name>A0ABV8UXS9_9BACL</name>
<dbReference type="InterPro" id="IPR049254">
    <property type="entry name" value="Phage_tail_terminator"/>
</dbReference>
<proteinExistence type="predicted"/>
<keyword evidence="2" id="KW-1185">Reference proteome</keyword>
<sequence>MINHIVDAVSIAIDSEFNETADTYTIYTESLEQGLKEPCFFIFCINPTNDLFLNKRYFRSNQFCIQYFPSTHERKAEINAVIERLYNCLDVVTVNGDLTRGMKMTSEMVDGVLNFFVNYDMFIYKVEAPQDMMDSVNVNSDAKG</sequence>
<accession>A0ABV8UXS9</accession>
<organism evidence="1 2">
    <name type="scientific">Chryseomicrobium palamuruense</name>
    <dbReference type="NCBI Taxonomy" id="682973"/>
    <lineage>
        <taxon>Bacteria</taxon>
        <taxon>Bacillati</taxon>
        <taxon>Bacillota</taxon>
        <taxon>Bacilli</taxon>
        <taxon>Bacillales</taxon>
        <taxon>Caryophanaceae</taxon>
        <taxon>Chryseomicrobium</taxon>
    </lineage>
</organism>
<dbReference type="RefSeq" id="WP_378141777.1">
    <property type="nucleotide sequence ID" value="NZ_JBHSEF010000023.1"/>
</dbReference>